<dbReference type="EMBL" id="LZYZ01000002">
    <property type="protein sequence ID" value="OOM14646.1"/>
    <property type="molecule type" value="Genomic_DNA"/>
</dbReference>
<evidence type="ECO:0000256" key="2">
    <source>
        <dbReference type="RuleBase" id="RU003749"/>
    </source>
</evidence>
<sequence>MENNNTIYIPKDFIVDEVAAFRVEINKLIEEGQKNFTFDFSKCDFIDSTGLGALVSIYKKCSEKGGSVKLKSLKADVEKLFKLTRLDKVFEIYP</sequence>
<dbReference type="InterPro" id="IPR002645">
    <property type="entry name" value="STAS_dom"/>
</dbReference>
<dbReference type="Proteomes" id="UP000191154">
    <property type="component" value="Unassembled WGS sequence"/>
</dbReference>
<dbReference type="AlphaFoldDB" id="A0A1S8NDV3"/>
<dbReference type="CDD" id="cd07043">
    <property type="entry name" value="STAS_anti-anti-sigma_factors"/>
    <property type="match status" value="1"/>
</dbReference>
<proteinExistence type="inferred from homology"/>
<dbReference type="InterPro" id="IPR036513">
    <property type="entry name" value="STAS_dom_sf"/>
</dbReference>
<evidence type="ECO:0000313" key="5">
    <source>
        <dbReference type="Proteomes" id="UP000191154"/>
    </source>
</evidence>
<dbReference type="GO" id="GO:0043856">
    <property type="term" value="F:anti-sigma factor antagonist activity"/>
    <property type="evidence" value="ECO:0007669"/>
    <property type="project" value="InterPro"/>
</dbReference>
<dbReference type="SUPFAM" id="SSF52091">
    <property type="entry name" value="SpoIIaa-like"/>
    <property type="match status" value="1"/>
</dbReference>
<comment type="caution">
    <text evidence="4">The sequence shown here is derived from an EMBL/GenBank/DDBJ whole genome shotgun (WGS) entry which is preliminary data.</text>
</comment>
<dbReference type="STRING" id="169679.CSACC_20780"/>
<gene>
    <name evidence="4" type="primary">rsbV</name>
    <name evidence="4" type="ORF">CLOSAC_15260</name>
</gene>
<dbReference type="Gene3D" id="3.30.750.24">
    <property type="entry name" value="STAS domain"/>
    <property type="match status" value="1"/>
</dbReference>
<comment type="similarity">
    <text evidence="1 2">Belongs to the anti-sigma-factor antagonist family.</text>
</comment>
<evidence type="ECO:0000256" key="1">
    <source>
        <dbReference type="ARBA" id="ARBA00009013"/>
    </source>
</evidence>
<feature type="domain" description="STAS" evidence="3">
    <location>
        <begin position="1"/>
        <end position="94"/>
    </location>
</feature>
<dbReference type="PANTHER" id="PTHR33495:SF2">
    <property type="entry name" value="ANTI-SIGMA FACTOR ANTAGONIST TM_1081-RELATED"/>
    <property type="match status" value="1"/>
</dbReference>
<reference evidence="4 5" key="1">
    <citation type="submission" date="2016-05" db="EMBL/GenBank/DDBJ databases">
        <title>Microbial solvent formation.</title>
        <authorList>
            <person name="Poehlein A."/>
            <person name="Montoya Solano J.D."/>
            <person name="Flitsch S."/>
            <person name="Krabben P."/>
            <person name="Duerre P."/>
            <person name="Daniel R."/>
        </authorList>
    </citation>
    <scope>NUCLEOTIDE SEQUENCE [LARGE SCALE GENOMIC DNA]</scope>
    <source>
        <strain evidence="4 5">L1-8</strain>
    </source>
</reference>
<evidence type="ECO:0000313" key="4">
    <source>
        <dbReference type="EMBL" id="OOM14646.1"/>
    </source>
</evidence>
<organism evidence="4 5">
    <name type="scientific">Clostridium saccharobutylicum</name>
    <dbReference type="NCBI Taxonomy" id="169679"/>
    <lineage>
        <taxon>Bacteria</taxon>
        <taxon>Bacillati</taxon>
        <taxon>Bacillota</taxon>
        <taxon>Clostridia</taxon>
        <taxon>Eubacteriales</taxon>
        <taxon>Clostridiaceae</taxon>
        <taxon>Clostridium</taxon>
    </lineage>
</organism>
<dbReference type="PANTHER" id="PTHR33495">
    <property type="entry name" value="ANTI-SIGMA FACTOR ANTAGONIST TM_1081-RELATED-RELATED"/>
    <property type="match status" value="1"/>
</dbReference>
<dbReference type="InterPro" id="IPR003658">
    <property type="entry name" value="Anti-sigma_ant"/>
</dbReference>
<dbReference type="PROSITE" id="PS50801">
    <property type="entry name" value="STAS"/>
    <property type="match status" value="1"/>
</dbReference>
<accession>A0A1S8NDV3</accession>
<dbReference type="NCBIfam" id="TIGR00377">
    <property type="entry name" value="ant_ant_sig"/>
    <property type="match status" value="1"/>
</dbReference>
<name>A0A1S8NDV3_CLOSA</name>
<dbReference type="RefSeq" id="WP_077864889.1">
    <property type="nucleotide sequence ID" value="NZ_LZYZ01000002.1"/>
</dbReference>
<dbReference type="Pfam" id="PF01740">
    <property type="entry name" value="STAS"/>
    <property type="match status" value="1"/>
</dbReference>
<protein>
    <recommendedName>
        <fullName evidence="2">Anti-sigma factor antagonist</fullName>
    </recommendedName>
</protein>
<evidence type="ECO:0000259" key="3">
    <source>
        <dbReference type="PROSITE" id="PS50801"/>
    </source>
</evidence>